<dbReference type="EMBL" id="LR590484">
    <property type="protein sequence ID" value="VTR53643.1"/>
    <property type="molecule type" value="Genomic_DNA"/>
</dbReference>
<gene>
    <name evidence="1" type="ORF">ABTW24_06700</name>
    <name evidence="2" type="ORF">NCTC11429_04878</name>
</gene>
<dbReference type="AlphaFoldDB" id="A0A4U9W4J7"/>
<evidence type="ECO:0000313" key="3">
    <source>
        <dbReference type="Proteomes" id="UP000308196"/>
    </source>
</evidence>
<dbReference type="EMBL" id="JBEOQB010000002">
    <property type="protein sequence ID" value="MEZ0451277.1"/>
    <property type="molecule type" value="Genomic_DNA"/>
</dbReference>
<evidence type="ECO:0008006" key="5">
    <source>
        <dbReference type="Google" id="ProtNLM"/>
    </source>
</evidence>
<dbReference type="Proteomes" id="UP001566204">
    <property type="component" value="Unassembled WGS sequence"/>
</dbReference>
<reference evidence="2 3" key="1">
    <citation type="submission" date="2019-05" db="EMBL/GenBank/DDBJ databases">
        <authorList>
            <consortium name="Pathogen Informatics"/>
        </authorList>
    </citation>
    <scope>NUCLEOTIDE SEQUENCE [LARGE SCALE GENOMIC DNA]</scope>
    <source>
        <strain evidence="2 3">NCTC11429</strain>
    </source>
</reference>
<dbReference type="GeneID" id="78465442"/>
<dbReference type="RefSeq" id="WP_028068366.1">
    <property type="nucleotide sequence ID" value="NZ_CP158797.1"/>
</dbReference>
<sequence>MHKFLSIIGLMTLCSVQNACRPTADRRGTPEGTGSQNGAEKIYFDNGQLVKQMKFSSGHTDTLYINVHAADSVRITIKTASDTANIRISQLFCPDGSADGPYGRELKYRFRDSGRYYMTVNENKMIGNTYTGSYTAEIAVINP</sequence>
<evidence type="ECO:0000313" key="2">
    <source>
        <dbReference type="EMBL" id="VTR53643.1"/>
    </source>
</evidence>
<reference evidence="1 4" key="2">
    <citation type="submission" date="2024-06" db="EMBL/GenBank/DDBJ databases">
        <title>Soil Sphingobacterium thalpophilum.</title>
        <authorList>
            <person name="Yang J."/>
            <person name="Li J."/>
        </authorList>
    </citation>
    <scope>NUCLEOTIDE SEQUENCE [LARGE SCALE GENOMIC DNA]</scope>
    <source>
        <strain evidence="1 4">22g91tb</strain>
    </source>
</reference>
<protein>
    <recommendedName>
        <fullName evidence="5">Peptidase C-terminal archaeal/bacterial domain-containing protein</fullName>
    </recommendedName>
</protein>
<organism evidence="2 3">
    <name type="scientific">Sphingobacterium thalpophilum</name>
    <dbReference type="NCBI Taxonomy" id="259"/>
    <lineage>
        <taxon>Bacteria</taxon>
        <taxon>Pseudomonadati</taxon>
        <taxon>Bacteroidota</taxon>
        <taxon>Sphingobacteriia</taxon>
        <taxon>Sphingobacteriales</taxon>
        <taxon>Sphingobacteriaceae</taxon>
        <taxon>Sphingobacterium</taxon>
    </lineage>
</organism>
<evidence type="ECO:0000313" key="1">
    <source>
        <dbReference type="EMBL" id="MEZ0451277.1"/>
    </source>
</evidence>
<accession>A0A4U9W4J7</accession>
<name>A0A4U9W4J7_9SPHI</name>
<keyword evidence="4" id="KW-1185">Reference proteome</keyword>
<proteinExistence type="predicted"/>
<dbReference type="KEGG" id="stha:NCTC11429_04878"/>
<dbReference type="Proteomes" id="UP000308196">
    <property type="component" value="Chromosome"/>
</dbReference>
<evidence type="ECO:0000313" key="4">
    <source>
        <dbReference type="Proteomes" id="UP001566204"/>
    </source>
</evidence>